<evidence type="ECO:0000313" key="2">
    <source>
        <dbReference type="Proteomes" id="UP000567067"/>
    </source>
</evidence>
<sequence length="143" mass="16234">MSNLNQFFKKNKKQKENVQFAATSSLLDESGKPLEWTIKPLTTKESEDIRDACTIEVPVKGKPNMFRPKMNVSQYLSKMMVASIVEPNLYSAELQDSYGVKTPEDLLKEMIDDPGEYNAFVAFVQNLNGFNKSLEDMVDEAKN</sequence>
<dbReference type="InterPro" id="IPR038559">
    <property type="entry name" value="XkdN-like_sf"/>
</dbReference>
<evidence type="ECO:0000313" key="1">
    <source>
        <dbReference type="EMBL" id="MBA9087471.1"/>
    </source>
</evidence>
<comment type="caution">
    <text evidence="1">The sequence shown here is derived from an EMBL/GenBank/DDBJ whole genome shotgun (WGS) entry which is preliminary data.</text>
</comment>
<accession>A0A7W3XTC9</accession>
<dbReference type="InterPro" id="IPR014986">
    <property type="entry name" value="XkdN-like"/>
</dbReference>
<dbReference type="EMBL" id="JACJIP010000031">
    <property type="protein sequence ID" value="MBA9087471.1"/>
    <property type="molecule type" value="Genomic_DNA"/>
</dbReference>
<proteinExistence type="predicted"/>
<dbReference type="Pfam" id="PF08890">
    <property type="entry name" value="Phage_TAC_5"/>
    <property type="match status" value="1"/>
</dbReference>
<dbReference type="AlphaFoldDB" id="A0A7W3XTC9"/>
<gene>
    <name evidence="1" type="ORF">FHR92_003956</name>
</gene>
<dbReference type="Gene3D" id="3.30.2220.30">
    <property type="match status" value="1"/>
</dbReference>
<protein>
    <recommendedName>
        <fullName evidence="3">Phage portal protein</fullName>
    </recommendedName>
</protein>
<keyword evidence="2" id="KW-1185">Reference proteome</keyword>
<reference evidence="1 2" key="1">
    <citation type="submission" date="2020-08" db="EMBL/GenBank/DDBJ databases">
        <title>Genomic Encyclopedia of Type Strains, Phase III (KMG-III): the genomes of soil and plant-associated and newly described type strains.</title>
        <authorList>
            <person name="Whitman W."/>
        </authorList>
    </citation>
    <scope>NUCLEOTIDE SEQUENCE [LARGE SCALE GENOMIC DNA]</scope>
    <source>
        <strain evidence="1 2">CECT 8693</strain>
    </source>
</reference>
<name>A0A7W3XTC9_9BACL</name>
<organism evidence="1 2">
    <name type="scientific">Fontibacillus solani</name>
    <dbReference type="NCBI Taxonomy" id="1572857"/>
    <lineage>
        <taxon>Bacteria</taxon>
        <taxon>Bacillati</taxon>
        <taxon>Bacillota</taxon>
        <taxon>Bacilli</taxon>
        <taxon>Bacillales</taxon>
        <taxon>Paenibacillaceae</taxon>
        <taxon>Fontibacillus</taxon>
    </lineage>
</organism>
<dbReference type="Proteomes" id="UP000567067">
    <property type="component" value="Unassembled WGS sequence"/>
</dbReference>
<dbReference type="RefSeq" id="WP_182538373.1">
    <property type="nucleotide sequence ID" value="NZ_JACJIP010000031.1"/>
</dbReference>
<evidence type="ECO:0008006" key="3">
    <source>
        <dbReference type="Google" id="ProtNLM"/>
    </source>
</evidence>